<comment type="similarity">
    <text evidence="2">Belongs to the ABC-2 integral membrane protein family.</text>
</comment>
<evidence type="ECO:0000256" key="2">
    <source>
        <dbReference type="ARBA" id="ARBA00007783"/>
    </source>
</evidence>
<evidence type="ECO:0000256" key="3">
    <source>
        <dbReference type="ARBA" id="ARBA00022448"/>
    </source>
</evidence>
<feature type="transmembrane region" description="Helical" evidence="9">
    <location>
        <begin position="613"/>
        <end position="633"/>
    </location>
</feature>
<evidence type="ECO:0000256" key="1">
    <source>
        <dbReference type="ARBA" id="ARBA00004651"/>
    </source>
</evidence>
<name>A0A7D6BC11_FERL1</name>
<feature type="coiled-coil region" evidence="8">
    <location>
        <begin position="360"/>
        <end position="387"/>
    </location>
</feature>
<evidence type="ECO:0000256" key="9">
    <source>
        <dbReference type="SAM" id="Phobius"/>
    </source>
</evidence>
<feature type="transmembrane region" description="Helical" evidence="9">
    <location>
        <begin position="491"/>
        <end position="524"/>
    </location>
</feature>
<dbReference type="PROSITE" id="PS51012">
    <property type="entry name" value="ABC_TM2"/>
    <property type="match status" value="1"/>
</dbReference>
<protein>
    <recommendedName>
        <fullName evidence="10">ABC transmembrane type-2 domain-containing protein</fullName>
    </recommendedName>
</protein>
<dbReference type="GO" id="GO:0140359">
    <property type="term" value="F:ABC-type transporter activity"/>
    <property type="evidence" value="ECO:0007669"/>
    <property type="project" value="InterPro"/>
</dbReference>
<dbReference type="KEGG" id="flt:Sv326_0544"/>
<keyword evidence="6 9" id="KW-1133">Transmembrane helix</keyword>
<dbReference type="GO" id="GO:0005886">
    <property type="term" value="C:plasma membrane"/>
    <property type="evidence" value="ECO:0007669"/>
    <property type="project" value="UniProtKB-SubCell"/>
</dbReference>
<evidence type="ECO:0000259" key="10">
    <source>
        <dbReference type="PROSITE" id="PS51012"/>
    </source>
</evidence>
<dbReference type="InterPro" id="IPR051449">
    <property type="entry name" value="ABC-2_transporter_component"/>
</dbReference>
<keyword evidence="7 9" id="KW-0472">Membrane</keyword>
<gene>
    <name evidence="11" type="ORF">Sv326_0544</name>
</gene>
<dbReference type="Gene3D" id="3.40.1710.10">
    <property type="entry name" value="abc type-2 transporter like domain"/>
    <property type="match status" value="1"/>
</dbReference>
<keyword evidence="3" id="KW-0813">Transport</keyword>
<accession>A0A7D6BC11</accession>
<evidence type="ECO:0000256" key="8">
    <source>
        <dbReference type="SAM" id="Coils"/>
    </source>
</evidence>
<dbReference type="InterPro" id="IPR047817">
    <property type="entry name" value="ABC2_TM_bact-type"/>
</dbReference>
<reference evidence="12" key="1">
    <citation type="submission" date="2020-07" db="EMBL/GenBank/DDBJ databases">
        <title>Metabolic diversity and evolutionary history of the archaeal phylum ###Micrarchaeota### uncovered from a freshwater lake metagenome.</title>
        <authorList>
            <person name="Kadnikov V.V."/>
            <person name="Savvichev A.S."/>
            <person name="Mardanov A.V."/>
            <person name="Beletsky A.V."/>
            <person name="Chupakov A.V."/>
            <person name="Kokryatskaya N.M."/>
            <person name="Pimenov N.V."/>
            <person name="Ravin N.V."/>
        </authorList>
    </citation>
    <scope>NUCLEOTIDE SEQUENCE [LARGE SCALE GENOMIC DNA]</scope>
</reference>
<evidence type="ECO:0000313" key="11">
    <source>
        <dbReference type="EMBL" id="QLJ52719.1"/>
    </source>
</evidence>
<feature type="coiled-coil region" evidence="8">
    <location>
        <begin position="162"/>
        <end position="196"/>
    </location>
</feature>
<dbReference type="AlphaFoldDB" id="A0A7D6BC11"/>
<feature type="transmembrane region" description="Helical" evidence="9">
    <location>
        <begin position="21"/>
        <end position="40"/>
    </location>
</feature>
<feature type="transmembrane region" description="Helical" evidence="9">
    <location>
        <begin position="558"/>
        <end position="577"/>
    </location>
</feature>
<evidence type="ECO:0000256" key="7">
    <source>
        <dbReference type="ARBA" id="ARBA00023136"/>
    </source>
</evidence>
<keyword evidence="8" id="KW-0175">Coiled coil</keyword>
<sequence length="646" mass="69487">MRLLWLLFKDLIEISRDRKTLSLILLAPVVITILAGLVFTDSSQETSMKRIPVAICQMDSGPEATVVAQEMSKVFNANVSSDQGCLAQADGELGNGNVLAVIVIYDGFSNNIANGSQGKLTVMTDNARPEVAGLVGSVARGIAYGASKEVSARFIGATWSTLENMSAGLENLSNSLDNASAETAQIQDSLKETRDRIAAIDTASFRASINSSKGSLSSLQEGIDSLKSEMNNSVSDIDYLDARMSAIYDTATNISTGILSVRSNISRTSSDLTQMYNDAFCPDAAAFENVTEAPVQRWVLLCKDLITVNESLGELSNSMAEQAVFVDQLANESNATRIRLAIIREGVVNTSTHLDSVYELNELEASIASMENAVLQLEELKQASTEDMDSMGGIVASLSEGISGLKTSTLSAKDVLDTLTSRGPDSIVTPILFEEVKRLSGIRRIESIFPALVGVILMFVTVLFSAIILLKERSSGTLKRTMMSPVNPIELVLSKVALTMLVAIFQVILVYLVGSLAFGLAINWYNLPQSILVAGLMSLSFASIGMIIAIFAESENTAMLSSLVICLPLLFLSGIFFPRELMVSEIQAFSTLLPLTQGIKLLESLLLYSQTEVIRAGLNTFGLLFWAVLGIVASTKLLGDRVQQSL</sequence>
<keyword evidence="5 9" id="KW-0812">Transmembrane</keyword>
<evidence type="ECO:0000256" key="6">
    <source>
        <dbReference type="ARBA" id="ARBA00022989"/>
    </source>
</evidence>
<evidence type="ECO:0000256" key="4">
    <source>
        <dbReference type="ARBA" id="ARBA00022475"/>
    </source>
</evidence>
<dbReference type="PANTHER" id="PTHR30294">
    <property type="entry name" value="MEMBRANE COMPONENT OF ABC TRANSPORTER YHHJ-RELATED"/>
    <property type="match status" value="1"/>
</dbReference>
<evidence type="ECO:0000256" key="5">
    <source>
        <dbReference type="ARBA" id="ARBA00022692"/>
    </source>
</evidence>
<dbReference type="Pfam" id="PF12698">
    <property type="entry name" value="ABC2_membrane_3"/>
    <property type="match status" value="1"/>
</dbReference>
<organism evidence="11 12">
    <name type="scientific">Fermentimicrarchaeum limneticum</name>
    <dbReference type="NCBI Taxonomy" id="2795018"/>
    <lineage>
        <taxon>Archaea</taxon>
        <taxon>Candidatus Micrarchaeota</taxon>
        <taxon>Candidatus Fermentimicrarchaeales</taxon>
        <taxon>Candidatus Fermentimicrarchaeaceae</taxon>
        <taxon>Candidatus Fermentimicrarchaeum</taxon>
    </lineage>
</organism>
<evidence type="ECO:0000313" key="12">
    <source>
        <dbReference type="Proteomes" id="UP000510821"/>
    </source>
</evidence>
<dbReference type="PANTHER" id="PTHR30294:SF38">
    <property type="entry name" value="TRANSPORT PERMEASE PROTEIN"/>
    <property type="match status" value="1"/>
</dbReference>
<feature type="transmembrane region" description="Helical" evidence="9">
    <location>
        <begin position="448"/>
        <end position="470"/>
    </location>
</feature>
<feature type="transmembrane region" description="Helical" evidence="9">
    <location>
        <begin position="530"/>
        <end position="551"/>
    </location>
</feature>
<dbReference type="InterPro" id="IPR013525">
    <property type="entry name" value="ABC2_TM"/>
</dbReference>
<comment type="subcellular location">
    <subcellularLocation>
        <location evidence="1">Cell membrane</location>
        <topology evidence="1">Multi-pass membrane protein</topology>
    </subcellularLocation>
</comment>
<dbReference type="EMBL" id="CP058998">
    <property type="protein sequence ID" value="QLJ52719.1"/>
    <property type="molecule type" value="Genomic_DNA"/>
</dbReference>
<feature type="domain" description="ABC transmembrane type-2" evidence="10">
    <location>
        <begin position="413"/>
        <end position="641"/>
    </location>
</feature>
<keyword evidence="4" id="KW-1003">Cell membrane</keyword>
<dbReference type="Proteomes" id="UP000510821">
    <property type="component" value="Chromosome"/>
</dbReference>
<proteinExistence type="inferred from homology"/>